<sequence length="55" mass="6689">MLDISYIFRLFDLSTFTSHISSPFLSSLPQTRHNQILVEYQYHFQSILFFEMELR</sequence>
<accession>A0A9W4XTP0</accession>
<name>A0A9W4XTP0_9PLEO</name>
<comment type="caution">
    <text evidence="1">The sequence shown here is derived from an EMBL/GenBank/DDBJ whole genome shotgun (WGS) entry which is preliminary data.</text>
</comment>
<dbReference type="Proteomes" id="UP001152607">
    <property type="component" value="Unassembled WGS sequence"/>
</dbReference>
<evidence type="ECO:0000313" key="1">
    <source>
        <dbReference type="EMBL" id="CAI6340265.1"/>
    </source>
</evidence>
<organism evidence="1 2">
    <name type="scientific">Periconia digitata</name>
    <dbReference type="NCBI Taxonomy" id="1303443"/>
    <lineage>
        <taxon>Eukaryota</taxon>
        <taxon>Fungi</taxon>
        <taxon>Dikarya</taxon>
        <taxon>Ascomycota</taxon>
        <taxon>Pezizomycotina</taxon>
        <taxon>Dothideomycetes</taxon>
        <taxon>Pleosporomycetidae</taxon>
        <taxon>Pleosporales</taxon>
        <taxon>Massarineae</taxon>
        <taxon>Periconiaceae</taxon>
        <taxon>Periconia</taxon>
    </lineage>
</organism>
<proteinExistence type="predicted"/>
<reference evidence="1" key="1">
    <citation type="submission" date="2023-01" db="EMBL/GenBank/DDBJ databases">
        <authorList>
            <person name="Van Ghelder C."/>
            <person name="Rancurel C."/>
        </authorList>
    </citation>
    <scope>NUCLEOTIDE SEQUENCE</scope>
    <source>
        <strain evidence="1">CNCM I-4278</strain>
    </source>
</reference>
<dbReference type="AlphaFoldDB" id="A0A9W4XTP0"/>
<dbReference type="EMBL" id="CAOQHR010000010">
    <property type="protein sequence ID" value="CAI6340265.1"/>
    <property type="molecule type" value="Genomic_DNA"/>
</dbReference>
<evidence type="ECO:0000313" key="2">
    <source>
        <dbReference type="Proteomes" id="UP001152607"/>
    </source>
</evidence>
<gene>
    <name evidence="1" type="ORF">PDIGIT_LOCUS13440</name>
</gene>
<protein>
    <submittedName>
        <fullName evidence="1">Uncharacterized protein</fullName>
    </submittedName>
</protein>
<keyword evidence="2" id="KW-1185">Reference proteome</keyword>